<keyword evidence="2" id="KW-0472">Membrane</keyword>
<evidence type="ECO:0000256" key="2">
    <source>
        <dbReference type="SAM" id="Phobius"/>
    </source>
</evidence>
<evidence type="ECO:0000313" key="3">
    <source>
        <dbReference type="EMBL" id="GAA4400167.1"/>
    </source>
</evidence>
<accession>A0ABP8K418</accession>
<feature type="transmembrane region" description="Helical" evidence="2">
    <location>
        <begin position="49"/>
        <end position="75"/>
    </location>
</feature>
<dbReference type="InterPro" id="IPR009937">
    <property type="entry name" value="Phage_holin_3_6"/>
</dbReference>
<sequence>MSTGTSGSERTIGQLVADATHDLQGIVRGEIALAKAEVSSGAKVLGKGVGLLAGAGFLALMGFVFLLHSAAWGIAEALPVWAGYLIVAAVVLLVAVVLGLLGKKSLETAQPAPERAIDQAQQTIAALKGATGDEDTGAAPAAAAAPAGGTASARPASGTASAGPASGGATGSAPPTPTPSA</sequence>
<name>A0ABP8K418_9MICO</name>
<keyword evidence="2" id="KW-0812">Transmembrane</keyword>
<organism evidence="3 4">
    <name type="scientific">Fodinibacter luteus</name>
    <dbReference type="NCBI Taxonomy" id="552064"/>
    <lineage>
        <taxon>Bacteria</taxon>
        <taxon>Bacillati</taxon>
        <taxon>Actinomycetota</taxon>
        <taxon>Actinomycetes</taxon>
        <taxon>Micrococcales</taxon>
        <taxon>Intrasporangiaceae</taxon>
        <taxon>Fodinibacter (ex Wang et al. 2009)</taxon>
    </lineage>
</organism>
<feature type="region of interest" description="Disordered" evidence="1">
    <location>
        <begin position="131"/>
        <end position="181"/>
    </location>
</feature>
<evidence type="ECO:0000256" key="1">
    <source>
        <dbReference type="SAM" id="MobiDB-lite"/>
    </source>
</evidence>
<feature type="compositionally biased region" description="Low complexity" evidence="1">
    <location>
        <begin position="137"/>
        <end position="164"/>
    </location>
</feature>
<dbReference type="EMBL" id="BAABGM010000003">
    <property type="protein sequence ID" value="GAA4400167.1"/>
    <property type="molecule type" value="Genomic_DNA"/>
</dbReference>
<gene>
    <name evidence="3" type="ORF">GCM10023168_08670</name>
</gene>
<evidence type="ECO:0000313" key="4">
    <source>
        <dbReference type="Proteomes" id="UP001500945"/>
    </source>
</evidence>
<comment type="caution">
    <text evidence="3">The sequence shown here is derived from an EMBL/GenBank/DDBJ whole genome shotgun (WGS) entry which is preliminary data.</text>
</comment>
<reference evidence="4" key="1">
    <citation type="journal article" date="2019" name="Int. J. Syst. Evol. Microbiol.">
        <title>The Global Catalogue of Microorganisms (GCM) 10K type strain sequencing project: providing services to taxonomists for standard genome sequencing and annotation.</title>
        <authorList>
            <consortium name="The Broad Institute Genomics Platform"/>
            <consortium name="The Broad Institute Genome Sequencing Center for Infectious Disease"/>
            <person name="Wu L."/>
            <person name="Ma J."/>
        </authorList>
    </citation>
    <scope>NUCLEOTIDE SEQUENCE [LARGE SCALE GENOMIC DNA]</scope>
    <source>
        <strain evidence="4">JCM 17809</strain>
    </source>
</reference>
<keyword evidence="4" id="KW-1185">Reference proteome</keyword>
<dbReference type="Proteomes" id="UP001500945">
    <property type="component" value="Unassembled WGS sequence"/>
</dbReference>
<dbReference type="Pfam" id="PF07332">
    <property type="entry name" value="Phage_holin_3_6"/>
    <property type="match status" value="1"/>
</dbReference>
<keyword evidence="2" id="KW-1133">Transmembrane helix</keyword>
<evidence type="ECO:0008006" key="5">
    <source>
        <dbReference type="Google" id="ProtNLM"/>
    </source>
</evidence>
<proteinExistence type="predicted"/>
<protein>
    <recommendedName>
        <fullName evidence="5">Phage holin family protein</fullName>
    </recommendedName>
</protein>
<feature type="transmembrane region" description="Helical" evidence="2">
    <location>
        <begin position="81"/>
        <end position="101"/>
    </location>
</feature>